<comment type="caution">
    <text evidence="2">The sequence shown here is derived from an EMBL/GenBank/DDBJ whole genome shotgun (WGS) entry which is preliminary data.</text>
</comment>
<evidence type="ECO:0000313" key="2">
    <source>
        <dbReference type="EMBL" id="MBM6617400.1"/>
    </source>
</evidence>
<organism evidence="2 3">
    <name type="scientific">Bacillus suaedaesalsae</name>
    <dbReference type="NCBI Taxonomy" id="2810349"/>
    <lineage>
        <taxon>Bacteria</taxon>
        <taxon>Bacillati</taxon>
        <taxon>Bacillota</taxon>
        <taxon>Bacilli</taxon>
        <taxon>Bacillales</taxon>
        <taxon>Bacillaceae</taxon>
        <taxon>Bacillus</taxon>
    </lineage>
</organism>
<feature type="transmembrane region" description="Helical" evidence="1">
    <location>
        <begin position="6"/>
        <end position="24"/>
    </location>
</feature>
<accession>A0ABS2DH98</accession>
<dbReference type="EMBL" id="JAFELM010000021">
    <property type="protein sequence ID" value="MBM6617400.1"/>
    <property type="molecule type" value="Genomic_DNA"/>
</dbReference>
<gene>
    <name evidence="2" type="ORF">JR050_06885</name>
</gene>
<reference evidence="2 3" key="1">
    <citation type="submission" date="2021-02" db="EMBL/GenBank/DDBJ databases">
        <title>Bacillus sp. RD4P76, an endophyte from a halophyte.</title>
        <authorList>
            <person name="Sun J.-Q."/>
        </authorList>
    </citation>
    <scope>NUCLEOTIDE SEQUENCE [LARGE SCALE GENOMIC DNA]</scope>
    <source>
        <strain evidence="2 3">RD4P76</strain>
    </source>
</reference>
<keyword evidence="1" id="KW-1133">Transmembrane helix</keyword>
<proteinExistence type="predicted"/>
<protein>
    <submittedName>
        <fullName evidence="2">Uncharacterized protein</fullName>
    </submittedName>
</protein>
<dbReference type="Proteomes" id="UP001518925">
    <property type="component" value="Unassembled WGS sequence"/>
</dbReference>
<evidence type="ECO:0000256" key="1">
    <source>
        <dbReference type="SAM" id="Phobius"/>
    </source>
</evidence>
<evidence type="ECO:0000313" key="3">
    <source>
        <dbReference type="Proteomes" id="UP001518925"/>
    </source>
</evidence>
<feature type="transmembrane region" description="Helical" evidence="1">
    <location>
        <begin position="33"/>
        <end position="51"/>
    </location>
</feature>
<keyword evidence="1" id="KW-0472">Membrane</keyword>
<sequence length="239" mass="27599">MVLIDWVFLILAWVIIGIFFYRLYQKKIEKPKLWKSIVVVFIGLFSFSINLPFKESILNIAILPLGIFLLYLVIGRNHQGERWLRYRSFAWLGFFGNYVFLAFALVTPYIGDLIYPKDSLSTYISSIKDAQVITIHPSASSNSINETSLQEQIKSASEQEIVSEEWYAEAHESLEIKGRKEKFPYQLVGVEPKVGSGLHTMIYIEQDGKGLLVSTQKRQVYFRTEQPILMWEEGDGNED</sequence>
<name>A0ABS2DH98_9BACI</name>
<feature type="transmembrane region" description="Helical" evidence="1">
    <location>
        <begin position="57"/>
        <end position="77"/>
    </location>
</feature>
<keyword evidence="3" id="KW-1185">Reference proteome</keyword>
<dbReference type="RefSeq" id="WP_204202770.1">
    <property type="nucleotide sequence ID" value="NZ_JAFELM010000021.1"/>
</dbReference>
<feature type="transmembrane region" description="Helical" evidence="1">
    <location>
        <begin position="89"/>
        <end position="111"/>
    </location>
</feature>
<keyword evidence="1" id="KW-0812">Transmembrane</keyword>